<comment type="caution">
    <text evidence="1">The sequence shown here is derived from an EMBL/GenBank/DDBJ whole genome shotgun (WGS) entry which is preliminary data.</text>
</comment>
<proteinExistence type="predicted"/>
<name>A0ACC3CWW0_9PEZI</name>
<protein>
    <submittedName>
        <fullName evidence="1">Uncharacterized protein</fullName>
    </submittedName>
</protein>
<evidence type="ECO:0000313" key="2">
    <source>
        <dbReference type="Proteomes" id="UP001186974"/>
    </source>
</evidence>
<accession>A0ACC3CWW0</accession>
<gene>
    <name evidence="1" type="ORF">LTS18_013167</name>
</gene>
<dbReference type="EMBL" id="JAWDJW010010364">
    <property type="protein sequence ID" value="KAK3047388.1"/>
    <property type="molecule type" value="Genomic_DNA"/>
</dbReference>
<sequence length="222" mass="25218">MQKNVLRLLKMFDYALLDPVARGQWPFTQQELISWTESAKHEGNPWQLQELNAGVLMLYGHIMLLGGTTNVALDYYFRVFAIRPEDPIVSLCIANAFVQGALKRISENRHYQIQQGLAFLWRYHELRVRPMTEGEGKRARALHRQEAEFNVGRVYHGLGMEHLALGYYERCLGLRGEVVGERAEGEPEEDFAVEAAFAVGCIRGAGGDVEGARRVAEEWLVL</sequence>
<dbReference type="Proteomes" id="UP001186974">
    <property type="component" value="Unassembled WGS sequence"/>
</dbReference>
<organism evidence="1 2">
    <name type="scientific">Coniosporium uncinatum</name>
    <dbReference type="NCBI Taxonomy" id="93489"/>
    <lineage>
        <taxon>Eukaryota</taxon>
        <taxon>Fungi</taxon>
        <taxon>Dikarya</taxon>
        <taxon>Ascomycota</taxon>
        <taxon>Pezizomycotina</taxon>
        <taxon>Dothideomycetes</taxon>
        <taxon>Dothideomycetes incertae sedis</taxon>
        <taxon>Coniosporium</taxon>
    </lineage>
</organism>
<evidence type="ECO:0000313" key="1">
    <source>
        <dbReference type="EMBL" id="KAK3047388.1"/>
    </source>
</evidence>
<keyword evidence="2" id="KW-1185">Reference proteome</keyword>
<reference evidence="1" key="1">
    <citation type="submission" date="2024-09" db="EMBL/GenBank/DDBJ databases">
        <title>Black Yeasts Isolated from many extreme environments.</title>
        <authorList>
            <person name="Coleine C."/>
            <person name="Stajich J.E."/>
            <person name="Selbmann L."/>
        </authorList>
    </citation>
    <scope>NUCLEOTIDE SEQUENCE</scope>
    <source>
        <strain evidence="1">CCFEE 5737</strain>
    </source>
</reference>